<dbReference type="Gene3D" id="3.40.50.720">
    <property type="entry name" value="NAD(P)-binding Rossmann-like Domain"/>
    <property type="match status" value="1"/>
</dbReference>
<dbReference type="RefSeq" id="WP_041978077.1">
    <property type="nucleotide sequence ID" value="NZ_CBXV010000008.1"/>
</dbReference>
<dbReference type="PRINTS" id="PR00080">
    <property type="entry name" value="SDRFAMILY"/>
</dbReference>
<dbReference type="PANTHER" id="PTHR43975">
    <property type="entry name" value="ZGC:101858"/>
    <property type="match status" value="1"/>
</dbReference>
<dbReference type="FunFam" id="3.40.50.720:FF:000084">
    <property type="entry name" value="Short-chain dehydrogenase reductase"/>
    <property type="match status" value="1"/>
</dbReference>
<organism evidence="3 4">
    <name type="scientific">Pyrinomonas methylaliphatogenes</name>
    <dbReference type="NCBI Taxonomy" id="454194"/>
    <lineage>
        <taxon>Bacteria</taxon>
        <taxon>Pseudomonadati</taxon>
        <taxon>Acidobacteriota</taxon>
        <taxon>Blastocatellia</taxon>
        <taxon>Blastocatellales</taxon>
        <taxon>Pyrinomonadaceae</taxon>
        <taxon>Pyrinomonas</taxon>
    </lineage>
</organism>
<protein>
    <recommendedName>
        <fullName evidence="2">Ketoreductase domain-containing protein</fullName>
    </recommendedName>
</protein>
<dbReference type="PRINTS" id="PR00081">
    <property type="entry name" value="GDHRDH"/>
</dbReference>
<dbReference type="SUPFAM" id="SSF51735">
    <property type="entry name" value="NAD(P)-binding Rossmann-fold domains"/>
    <property type="match status" value="1"/>
</dbReference>
<dbReference type="PANTHER" id="PTHR43975:SF2">
    <property type="entry name" value="EG:BACR7A4.14 PROTEIN-RELATED"/>
    <property type="match status" value="1"/>
</dbReference>
<proteinExistence type="inferred from homology"/>
<dbReference type="EMBL" id="CBXV010000008">
    <property type="protein sequence ID" value="CDM66681.1"/>
    <property type="molecule type" value="Genomic_DNA"/>
</dbReference>
<dbReference type="OrthoDB" id="9803333at2"/>
<dbReference type="InterPro" id="IPR002347">
    <property type="entry name" value="SDR_fam"/>
</dbReference>
<dbReference type="AlphaFoldDB" id="A0A0B6X030"/>
<sequence>MGELNGRVALVTGATSGIGRAVARRFAREGARIVAVGRRAGALQELVGEIRGAGGEAAGVCADVTREAPRIIDEAMASFGALHVLVNAAGVIANGTIENTTLEDWDRMFDVNVRAVFRLMQLAVPHLERTRGNIVNVSSVTGLRAFPGVLAYCAAKAALDQLTRCAALELAPKGIRVNAVNPGVVRTELHRRGGMSEEDYAAFLERSKQTHPLGRVGEAEEIAELILFLASDRASWITGVTYAIDGGRAQTCAR</sequence>
<dbReference type="Pfam" id="PF13561">
    <property type="entry name" value="adh_short_C2"/>
    <property type="match status" value="1"/>
</dbReference>
<evidence type="ECO:0000256" key="1">
    <source>
        <dbReference type="ARBA" id="ARBA00006484"/>
    </source>
</evidence>
<reference evidence="3 4" key="2">
    <citation type="submission" date="2015-01" db="EMBL/GenBank/DDBJ databases">
        <title>Complete genome sequence of Pyrinomonas methylaliphatogenes type strain K22T.</title>
        <authorList>
            <person name="Lee K.C.Y."/>
            <person name="Power J.F."/>
            <person name="Dunfield P.F."/>
            <person name="Morgan X.C."/>
            <person name="Huttenhower C."/>
            <person name="Stott M.B."/>
        </authorList>
    </citation>
    <scope>NUCLEOTIDE SEQUENCE [LARGE SCALE GENOMIC DNA]</scope>
    <source>
        <strain evidence="3 4">K22</strain>
    </source>
</reference>
<evidence type="ECO:0000313" key="3">
    <source>
        <dbReference type="EMBL" id="CDM66681.1"/>
    </source>
</evidence>
<dbReference type="NCBIfam" id="NF005559">
    <property type="entry name" value="PRK07231.1"/>
    <property type="match status" value="1"/>
</dbReference>
<dbReference type="InterPro" id="IPR057326">
    <property type="entry name" value="KR_dom"/>
</dbReference>
<evidence type="ECO:0000259" key="2">
    <source>
        <dbReference type="SMART" id="SM00822"/>
    </source>
</evidence>
<keyword evidence="4" id="KW-1185">Reference proteome</keyword>
<gene>
    <name evidence="3" type="ORF">PYK22_02714</name>
</gene>
<reference evidence="3 4" key="1">
    <citation type="submission" date="2013-12" db="EMBL/GenBank/DDBJ databases">
        <authorList>
            <person name="Stott M."/>
        </authorList>
    </citation>
    <scope>NUCLEOTIDE SEQUENCE [LARGE SCALE GENOMIC DNA]</scope>
    <source>
        <strain evidence="3 4">K22</strain>
    </source>
</reference>
<name>A0A0B6X030_9BACT</name>
<dbReference type="Proteomes" id="UP000031518">
    <property type="component" value="Unassembled WGS sequence"/>
</dbReference>
<evidence type="ECO:0000313" key="4">
    <source>
        <dbReference type="Proteomes" id="UP000031518"/>
    </source>
</evidence>
<dbReference type="InterPro" id="IPR036291">
    <property type="entry name" value="NAD(P)-bd_dom_sf"/>
</dbReference>
<dbReference type="PROSITE" id="PS00061">
    <property type="entry name" value="ADH_SHORT"/>
    <property type="match status" value="1"/>
</dbReference>
<comment type="similarity">
    <text evidence="1">Belongs to the short-chain dehydrogenases/reductases (SDR) family.</text>
</comment>
<dbReference type="STRING" id="454194.PYK22_02714"/>
<feature type="domain" description="Ketoreductase" evidence="2">
    <location>
        <begin position="7"/>
        <end position="183"/>
    </location>
</feature>
<accession>A0A0B6X030</accession>
<dbReference type="SMART" id="SM00822">
    <property type="entry name" value="PKS_KR"/>
    <property type="match status" value="1"/>
</dbReference>
<dbReference type="InterPro" id="IPR020904">
    <property type="entry name" value="Sc_DH/Rdtase_CS"/>
</dbReference>